<dbReference type="PANTHER" id="PTHR48475">
    <property type="entry name" value="RIBONUCLEASE H"/>
    <property type="match status" value="1"/>
</dbReference>
<comment type="caution">
    <text evidence="3">The sequence shown here is derived from an EMBL/GenBank/DDBJ whole genome shotgun (WGS) entry which is preliminary data.</text>
</comment>
<dbReference type="Gene3D" id="3.30.70.270">
    <property type="match status" value="1"/>
</dbReference>
<evidence type="ECO:0000256" key="1">
    <source>
        <dbReference type="SAM" id="MobiDB-lite"/>
    </source>
</evidence>
<feature type="region of interest" description="Disordered" evidence="1">
    <location>
        <begin position="786"/>
        <end position="829"/>
    </location>
</feature>
<keyword evidence="4" id="KW-1185">Reference proteome</keyword>
<dbReference type="EMBL" id="VEPZ02000857">
    <property type="protein sequence ID" value="KAE8715750.1"/>
    <property type="molecule type" value="Genomic_DNA"/>
</dbReference>
<dbReference type="InterPro" id="IPR000477">
    <property type="entry name" value="RT_dom"/>
</dbReference>
<proteinExistence type="predicted"/>
<dbReference type="InterPro" id="IPR043502">
    <property type="entry name" value="DNA/RNA_pol_sf"/>
</dbReference>
<dbReference type="Pfam" id="PF00078">
    <property type="entry name" value="RVT_1"/>
    <property type="match status" value="1"/>
</dbReference>
<evidence type="ECO:0000313" key="4">
    <source>
        <dbReference type="Proteomes" id="UP000436088"/>
    </source>
</evidence>
<evidence type="ECO:0000259" key="2">
    <source>
        <dbReference type="Pfam" id="PF00078"/>
    </source>
</evidence>
<evidence type="ECO:0000313" key="3">
    <source>
        <dbReference type="EMBL" id="KAE8715750.1"/>
    </source>
</evidence>
<dbReference type="SUPFAM" id="SSF56672">
    <property type="entry name" value="DNA/RNA polymerases"/>
    <property type="match status" value="1"/>
</dbReference>
<dbReference type="AlphaFoldDB" id="A0A6A3BF72"/>
<dbReference type="PANTHER" id="PTHR48475:SF1">
    <property type="entry name" value="RNASE H TYPE-1 DOMAIN-CONTAINING PROTEIN"/>
    <property type="match status" value="1"/>
</dbReference>
<dbReference type="Gene3D" id="3.30.420.10">
    <property type="entry name" value="Ribonuclease H-like superfamily/Ribonuclease H"/>
    <property type="match status" value="1"/>
</dbReference>
<dbReference type="InterPro" id="IPR036397">
    <property type="entry name" value="RNaseH_sf"/>
</dbReference>
<organism evidence="3 4">
    <name type="scientific">Hibiscus syriacus</name>
    <name type="common">Rose of Sharon</name>
    <dbReference type="NCBI Taxonomy" id="106335"/>
    <lineage>
        <taxon>Eukaryota</taxon>
        <taxon>Viridiplantae</taxon>
        <taxon>Streptophyta</taxon>
        <taxon>Embryophyta</taxon>
        <taxon>Tracheophyta</taxon>
        <taxon>Spermatophyta</taxon>
        <taxon>Magnoliopsida</taxon>
        <taxon>eudicotyledons</taxon>
        <taxon>Gunneridae</taxon>
        <taxon>Pentapetalae</taxon>
        <taxon>rosids</taxon>
        <taxon>malvids</taxon>
        <taxon>Malvales</taxon>
        <taxon>Malvaceae</taxon>
        <taxon>Malvoideae</taxon>
        <taxon>Hibiscus</taxon>
    </lineage>
</organism>
<protein>
    <submittedName>
        <fullName evidence="3">C2H2 and C2HC zinc fingers superfamily protein</fullName>
    </submittedName>
</protein>
<name>A0A6A3BF72_HIBSY</name>
<gene>
    <name evidence="3" type="ORF">F3Y22_tig00110160pilonHSYRG00337</name>
</gene>
<feature type="domain" description="Reverse transcriptase" evidence="2">
    <location>
        <begin position="139"/>
        <end position="221"/>
    </location>
</feature>
<feature type="compositionally biased region" description="Polar residues" evidence="1">
    <location>
        <begin position="789"/>
        <end position="798"/>
    </location>
</feature>
<sequence>MVEREDKQILPHEETIEILNLGSEEDKKEIKSGTIILAKGRQSLIELLREYKDVFAWSYEDMSEEVKKQFDAGFLKVAKYPEWVENGVPVPKKDGKVRMCVDYRDLNRANPKDNFPLPHIDTLVDNTDGTSYFRLMDGFQVMSFGLKNAGITYQRAMVTLFHEMMHKEIKVYVDDMIVKARTEEEHIKNLRKLFQRLNKCQLKLNPSKCTVGVTSRKLLGSVVSKKGIEVDPDKWKMNFDGASNALGYGIGAILVSPDGKHYPFTSQLNFDCTNNMAEYEACILGLRVAIELAGYVLDGDILYNKSHDHVLLQCVDTKEARTIIEEVHEGVCGTHANGHAMAKQIMRFGYYWSTLETDCINFSRKYHKCQIYGDKLYTPPHPLHIMIAPWLFSMWGMTSTRATLFSLAYWIEAVLPIEVEIPSLRVLSEVKLDETEWVQARWFKMKTRKGRLETREGLRLKTRKRQLENCVNSEFVHDGVGNLAVHGELHTLTHYHNPQDPLDRSYTQHKAYAMSGHKKLKSWDTRDCSTMWDNPREMFGFPHGNLPRFGEVIVTDERQFSCWFNCWNSRHERGCRKSGSHEVTGKREGEELGEFESSVLGLAVVRVKVATKAWWLAGSIEWGVNEPSRARVLLSSTRLKNSEMELDSIRKLASLKFSNSTGNPKLKLGCSTQQRLRLQEDHSESGTSIIEVDLPHEESLSVPYSAHSKSVPFKESETEVATTSVAVEIPIEKHPVQSTEVQVIDKYVIEEEPIKEAKHQHSTSGSSVVSIEKYEDDADDWLKEETSEAVRTSATTVPFDNDEDVSFSDLEDEDDVPISYKKVSSGSDS</sequence>
<reference evidence="3" key="1">
    <citation type="submission" date="2019-09" db="EMBL/GenBank/DDBJ databases">
        <title>Draft genome information of white flower Hibiscus syriacus.</title>
        <authorList>
            <person name="Kim Y.-M."/>
        </authorList>
    </citation>
    <scope>NUCLEOTIDE SEQUENCE [LARGE SCALE GENOMIC DNA]</scope>
    <source>
        <strain evidence="3">YM2019G1</strain>
    </source>
</reference>
<accession>A0A6A3BF72</accession>
<dbReference type="GO" id="GO:0003676">
    <property type="term" value="F:nucleic acid binding"/>
    <property type="evidence" value="ECO:0007669"/>
    <property type="project" value="InterPro"/>
</dbReference>
<dbReference type="InterPro" id="IPR043128">
    <property type="entry name" value="Rev_trsase/Diguanyl_cyclase"/>
</dbReference>
<dbReference type="FunFam" id="3.30.70.270:FF:000003">
    <property type="entry name" value="Transposon Ty3-G Gag-Pol polyprotein"/>
    <property type="match status" value="1"/>
</dbReference>
<feature type="compositionally biased region" description="Acidic residues" evidence="1">
    <location>
        <begin position="800"/>
        <end position="816"/>
    </location>
</feature>
<dbReference type="Proteomes" id="UP000436088">
    <property type="component" value="Unassembled WGS sequence"/>
</dbReference>
<dbReference type="CDD" id="cd01647">
    <property type="entry name" value="RT_LTR"/>
    <property type="match status" value="1"/>
</dbReference>